<dbReference type="InterPro" id="IPR051906">
    <property type="entry name" value="TolC-like"/>
</dbReference>
<feature type="signal peptide" evidence="9">
    <location>
        <begin position="1"/>
        <end position="26"/>
    </location>
</feature>
<feature type="coiled-coil region" evidence="8">
    <location>
        <begin position="337"/>
        <end position="364"/>
    </location>
</feature>
<dbReference type="Pfam" id="PF02321">
    <property type="entry name" value="OEP"/>
    <property type="match status" value="2"/>
</dbReference>
<keyword evidence="9" id="KW-0732">Signal</keyword>
<name>A0A3E4N4Z4_9BACT</name>
<keyword evidence="8" id="KW-0175">Coiled coil</keyword>
<dbReference type="GO" id="GO:0009279">
    <property type="term" value="C:cell outer membrane"/>
    <property type="evidence" value="ECO:0007669"/>
    <property type="project" value="UniProtKB-SubCell"/>
</dbReference>
<organism evidence="10 11">
    <name type="scientific">Phocaeicola plebeius</name>
    <dbReference type="NCBI Taxonomy" id="310297"/>
    <lineage>
        <taxon>Bacteria</taxon>
        <taxon>Pseudomonadati</taxon>
        <taxon>Bacteroidota</taxon>
        <taxon>Bacteroidia</taxon>
        <taxon>Bacteroidales</taxon>
        <taxon>Bacteroidaceae</taxon>
        <taxon>Phocaeicola</taxon>
    </lineage>
</organism>
<keyword evidence="4" id="KW-1134">Transmembrane beta strand</keyword>
<dbReference type="RefSeq" id="WP_117671243.1">
    <property type="nucleotide sequence ID" value="NZ_CABOGR010000006.1"/>
</dbReference>
<dbReference type="GO" id="GO:1990281">
    <property type="term" value="C:efflux pump complex"/>
    <property type="evidence" value="ECO:0007669"/>
    <property type="project" value="TreeGrafter"/>
</dbReference>
<protein>
    <submittedName>
        <fullName evidence="10">TolC family protein</fullName>
    </submittedName>
</protein>
<evidence type="ECO:0000256" key="8">
    <source>
        <dbReference type="SAM" id="Coils"/>
    </source>
</evidence>
<dbReference type="GO" id="GO:0015562">
    <property type="term" value="F:efflux transmembrane transporter activity"/>
    <property type="evidence" value="ECO:0007669"/>
    <property type="project" value="InterPro"/>
</dbReference>
<keyword evidence="7" id="KW-0998">Cell outer membrane</keyword>
<evidence type="ECO:0000256" key="7">
    <source>
        <dbReference type="ARBA" id="ARBA00023237"/>
    </source>
</evidence>
<evidence type="ECO:0000256" key="4">
    <source>
        <dbReference type="ARBA" id="ARBA00022452"/>
    </source>
</evidence>
<dbReference type="Gene3D" id="1.20.1600.10">
    <property type="entry name" value="Outer membrane efflux proteins (OEP)"/>
    <property type="match status" value="1"/>
</dbReference>
<keyword evidence="6" id="KW-0472">Membrane</keyword>
<keyword evidence="11" id="KW-1185">Reference proteome</keyword>
<evidence type="ECO:0000256" key="9">
    <source>
        <dbReference type="SAM" id="SignalP"/>
    </source>
</evidence>
<comment type="caution">
    <text evidence="10">The sequence shown here is derived from an EMBL/GenBank/DDBJ whole genome shotgun (WGS) entry which is preliminary data.</text>
</comment>
<dbReference type="PANTHER" id="PTHR30026:SF23">
    <property type="entry name" value="TO APRF-PUTATIVE OUTER MEMBRANE EFFLUX PROTEIN OR SECRETED ALKALINE PHOSPHATASE-RELATED"/>
    <property type="match status" value="1"/>
</dbReference>
<comment type="similarity">
    <text evidence="2">Belongs to the outer membrane factor (OMF) (TC 1.B.17) family.</text>
</comment>
<keyword evidence="5" id="KW-0812">Transmembrane</keyword>
<dbReference type="Proteomes" id="UP000260862">
    <property type="component" value="Unassembled WGS sequence"/>
</dbReference>
<evidence type="ECO:0000313" key="11">
    <source>
        <dbReference type="Proteomes" id="UP000260862"/>
    </source>
</evidence>
<evidence type="ECO:0000256" key="6">
    <source>
        <dbReference type="ARBA" id="ARBA00023136"/>
    </source>
</evidence>
<dbReference type="SUPFAM" id="SSF56954">
    <property type="entry name" value="Outer membrane efflux proteins (OEP)"/>
    <property type="match status" value="1"/>
</dbReference>
<evidence type="ECO:0000256" key="1">
    <source>
        <dbReference type="ARBA" id="ARBA00004442"/>
    </source>
</evidence>
<dbReference type="AlphaFoldDB" id="A0A3E4N4Z4"/>
<feature type="chain" id="PRO_5017712110" evidence="9">
    <location>
        <begin position="27"/>
        <end position="440"/>
    </location>
</feature>
<proteinExistence type="inferred from homology"/>
<dbReference type="EMBL" id="QSQT01000006">
    <property type="protein sequence ID" value="RGK57182.1"/>
    <property type="molecule type" value="Genomic_DNA"/>
</dbReference>
<dbReference type="PANTHER" id="PTHR30026">
    <property type="entry name" value="OUTER MEMBRANE PROTEIN TOLC"/>
    <property type="match status" value="1"/>
</dbReference>
<reference evidence="10 11" key="1">
    <citation type="submission" date="2018-08" db="EMBL/GenBank/DDBJ databases">
        <title>A genome reference for cultivated species of the human gut microbiota.</title>
        <authorList>
            <person name="Zou Y."/>
            <person name="Xue W."/>
            <person name="Luo G."/>
        </authorList>
    </citation>
    <scope>NUCLEOTIDE SEQUENCE [LARGE SCALE GENOMIC DNA]</scope>
    <source>
        <strain evidence="10 11">TF10-3AC</strain>
    </source>
</reference>
<evidence type="ECO:0000256" key="3">
    <source>
        <dbReference type="ARBA" id="ARBA00022448"/>
    </source>
</evidence>
<evidence type="ECO:0000313" key="10">
    <source>
        <dbReference type="EMBL" id="RGK57182.1"/>
    </source>
</evidence>
<accession>A0A3E4N4Z4</accession>
<sequence>MSLKVSNIIRKLIFTGSLFWAVSAQAQQDSLFLSVEQLFESGIKSSLQLQSDSLKERMAYERKLYAKTGLLPDLEIGLKGGIIGQPVVFQNGLSNPTYPDTPDWSQNYTVDFNQPLYQGGKIRRSIQKADIETEIARLQRMTNQADIKLGLLNQYLTLFTLFKQHLVLTRNIEESERRLQDIRQMKKEGLITNNDVLRSEMQLTNDRLSLQETENSIHIVSQQLNLLLGNDRNPIITPDTTLLQQATPLDSYDDYLLSAYELAPDMQLLRKETELAQNQIEIDRASRRPNINLYASNTLARPITRTMTDLYNNNWNIGLSVSYPLSSLFKNGHKIKESQLQVAVQKKEEELKKQQLQMDIYNAILRHKEALQEEEAWELSVCQAQENYRIMQNRYMNQLAILTDLLDANSVLLNAELQLTSSRTRIIYTYYQLQKACGRL</sequence>
<comment type="subcellular location">
    <subcellularLocation>
        <location evidence="1">Cell outer membrane</location>
    </subcellularLocation>
</comment>
<gene>
    <name evidence="10" type="ORF">DXD04_04485</name>
</gene>
<dbReference type="InterPro" id="IPR003423">
    <property type="entry name" value="OMP_efflux"/>
</dbReference>
<keyword evidence="3" id="KW-0813">Transport</keyword>
<evidence type="ECO:0000256" key="5">
    <source>
        <dbReference type="ARBA" id="ARBA00022692"/>
    </source>
</evidence>
<evidence type="ECO:0000256" key="2">
    <source>
        <dbReference type="ARBA" id="ARBA00007613"/>
    </source>
</evidence>
<dbReference type="GO" id="GO:0015288">
    <property type="term" value="F:porin activity"/>
    <property type="evidence" value="ECO:0007669"/>
    <property type="project" value="TreeGrafter"/>
</dbReference>